<name>A0A316U993_9BASI</name>
<evidence type="ECO:0000313" key="1">
    <source>
        <dbReference type="EMBL" id="PWN21837.1"/>
    </source>
</evidence>
<dbReference type="AlphaFoldDB" id="A0A316U993"/>
<reference evidence="1 2" key="1">
    <citation type="journal article" date="2018" name="Mol. Biol. Evol.">
        <title>Broad Genomic Sampling Reveals a Smut Pathogenic Ancestry of the Fungal Clade Ustilaginomycotina.</title>
        <authorList>
            <person name="Kijpornyongpan T."/>
            <person name="Mondo S.J."/>
            <person name="Barry K."/>
            <person name="Sandor L."/>
            <person name="Lee J."/>
            <person name="Lipzen A."/>
            <person name="Pangilinan J."/>
            <person name="LaButti K."/>
            <person name="Hainaut M."/>
            <person name="Henrissat B."/>
            <person name="Grigoriev I.V."/>
            <person name="Spatafora J.W."/>
            <person name="Aime M.C."/>
        </authorList>
    </citation>
    <scope>NUCLEOTIDE SEQUENCE [LARGE SCALE GENOMIC DNA]</scope>
    <source>
        <strain evidence="1 2">MCA 4718</strain>
    </source>
</reference>
<proteinExistence type="predicted"/>
<accession>A0A316U993</accession>
<keyword evidence="2" id="KW-1185">Reference proteome</keyword>
<evidence type="ECO:0000313" key="2">
    <source>
        <dbReference type="Proteomes" id="UP000245942"/>
    </source>
</evidence>
<organism evidence="1 2">
    <name type="scientific">Pseudomicrostroma glucosiphilum</name>
    <dbReference type="NCBI Taxonomy" id="1684307"/>
    <lineage>
        <taxon>Eukaryota</taxon>
        <taxon>Fungi</taxon>
        <taxon>Dikarya</taxon>
        <taxon>Basidiomycota</taxon>
        <taxon>Ustilaginomycotina</taxon>
        <taxon>Exobasidiomycetes</taxon>
        <taxon>Microstromatales</taxon>
        <taxon>Microstromatales incertae sedis</taxon>
        <taxon>Pseudomicrostroma</taxon>
    </lineage>
</organism>
<dbReference type="Proteomes" id="UP000245942">
    <property type="component" value="Unassembled WGS sequence"/>
</dbReference>
<protein>
    <submittedName>
        <fullName evidence="1">Uncharacterized protein</fullName>
    </submittedName>
</protein>
<gene>
    <name evidence="1" type="ORF">BCV69DRAFT_156907</name>
</gene>
<dbReference type="GeneID" id="37011126"/>
<dbReference type="EMBL" id="KZ819324">
    <property type="protein sequence ID" value="PWN21837.1"/>
    <property type="molecule type" value="Genomic_DNA"/>
</dbReference>
<dbReference type="RefSeq" id="XP_025348997.1">
    <property type="nucleotide sequence ID" value="XM_025489392.1"/>
</dbReference>
<sequence length="145" mass="15771">MCPTDSSAATTPILVEGDAGSCRLVPYSSLKRGSSGPAPHCRLHPGSRGVCVCDMRAKPPPLFPMGRGEVYPPSPRPHHLKPACLPTAPIRCVPACVPVCRSYLGRTATLMQAPPTRRSVHAKLGEKLDRTLGYRFVTQKRMRRD</sequence>